<dbReference type="InParanoid" id="M4FA04"/>
<reference evidence="1" key="3">
    <citation type="submission" date="2023-03" db="UniProtKB">
        <authorList>
            <consortium name="EnsemblPlants"/>
        </authorList>
    </citation>
    <scope>IDENTIFICATION</scope>
    <source>
        <strain evidence="1">cv. Chiifu-401-42</strain>
    </source>
</reference>
<accession>M4FA04</accession>
<evidence type="ECO:0000313" key="2">
    <source>
        <dbReference type="Proteomes" id="UP000011750"/>
    </source>
</evidence>
<proteinExistence type="predicted"/>
<dbReference type="Proteomes" id="UP000011750">
    <property type="component" value="Chromosome A09"/>
</dbReference>
<dbReference type="OMA" id="IPKINCK"/>
<sequence length="71" mass="8169">MSVRQWFTELVLVNTIGAHNVDRYLEPVQEEVDKKAVLTIPKINCKEVEGIGRDKNQYSITIVDKNQLINN</sequence>
<dbReference type="EnsemblPlants" id="Bra037918.1">
    <property type="protein sequence ID" value="Bra037918.1-P"/>
    <property type="gene ID" value="Bra037918"/>
</dbReference>
<name>M4FA04_BRACM</name>
<reference evidence="1 2" key="1">
    <citation type="journal article" date="2011" name="Nat. Genet.">
        <title>The genome of the mesopolyploid crop species Brassica rapa.</title>
        <authorList>
            <consortium name="Brassica rapa Genome Sequencing Project Consortium"/>
            <person name="Wang X."/>
            <person name="Wang H."/>
            <person name="Wang J."/>
            <person name="Sun R."/>
            <person name="Wu J."/>
            <person name="Liu S."/>
            <person name="Bai Y."/>
            <person name="Mun J.H."/>
            <person name="Bancroft I."/>
            <person name="Cheng F."/>
            <person name="Huang S."/>
            <person name="Li X."/>
            <person name="Hua W."/>
            <person name="Wang J."/>
            <person name="Wang X."/>
            <person name="Freeling M."/>
            <person name="Pires J.C."/>
            <person name="Paterson A.H."/>
            <person name="Chalhoub B."/>
            <person name="Wang B."/>
            <person name="Hayward A."/>
            <person name="Sharpe A.G."/>
            <person name="Park B.S."/>
            <person name="Weisshaar B."/>
            <person name="Liu B."/>
            <person name="Li B."/>
            <person name="Liu B."/>
            <person name="Tong C."/>
            <person name="Song C."/>
            <person name="Duran C."/>
            <person name="Peng C."/>
            <person name="Geng C."/>
            <person name="Koh C."/>
            <person name="Lin C."/>
            <person name="Edwards D."/>
            <person name="Mu D."/>
            <person name="Shen D."/>
            <person name="Soumpourou E."/>
            <person name="Li F."/>
            <person name="Fraser F."/>
            <person name="Conant G."/>
            <person name="Lassalle G."/>
            <person name="King G.J."/>
            <person name="Bonnema G."/>
            <person name="Tang H."/>
            <person name="Wang H."/>
            <person name="Belcram H."/>
            <person name="Zhou H."/>
            <person name="Hirakawa H."/>
            <person name="Abe H."/>
            <person name="Guo H."/>
            <person name="Wang H."/>
            <person name="Jin H."/>
            <person name="Parkin I.A."/>
            <person name="Batley J."/>
            <person name="Kim J.S."/>
            <person name="Just J."/>
            <person name="Li J."/>
            <person name="Xu J."/>
            <person name="Deng J."/>
            <person name="Kim J.A."/>
            <person name="Li J."/>
            <person name="Yu J."/>
            <person name="Meng J."/>
            <person name="Wang J."/>
            <person name="Min J."/>
            <person name="Poulain J."/>
            <person name="Wang J."/>
            <person name="Hatakeyama K."/>
            <person name="Wu K."/>
            <person name="Wang L."/>
            <person name="Fang L."/>
            <person name="Trick M."/>
            <person name="Links M.G."/>
            <person name="Zhao M."/>
            <person name="Jin M."/>
            <person name="Ramchiary N."/>
            <person name="Drou N."/>
            <person name="Berkman P.J."/>
            <person name="Cai Q."/>
            <person name="Huang Q."/>
            <person name="Li R."/>
            <person name="Tabata S."/>
            <person name="Cheng S."/>
            <person name="Zhang S."/>
            <person name="Zhang S."/>
            <person name="Huang S."/>
            <person name="Sato S."/>
            <person name="Sun S."/>
            <person name="Kwon S.J."/>
            <person name="Choi S.R."/>
            <person name="Lee T.H."/>
            <person name="Fan W."/>
            <person name="Zhao X."/>
            <person name="Tan X."/>
            <person name="Xu X."/>
            <person name="Wang Y."/>
            <person name="Qiu Y."/>
            <person name="Yin Y."/>
            <person name="Li Y."/>
            <person name="Du Y."/>
            <person name="Liao Y."/>
            <person name="Lim Y."/>
            <person name="Narusaka Y."/>
            <person name="Wang Y."/>
            <person name="Wang Z."/>
            <person name="Li Z."/>
            <person name="Wang Z."/>
            <person name="Xiong Z."/>
            <person name="Zhang Z."/>
        </authorList>
    </citation>
    <scope>NUCLEOTIDE SEQUENCE [LARGE SCALE GENOMIC DNA]</scope>
    <source>
        <strain evidence="1 2">cv. Chiifu-401-42</strain>
    </source>
</reference>
<evidence type="ECO:0000313" key="1">
    <source>
        <dbReference type="EnsemblPlants" id="Bra037918.1-P"/>
    </source>
</evidence>
<reference evidence="1 2" key="2">
    <citation type="journal article" date="2018" name="Hortic Res">
        <title>Improved Brassica rapa reference genome by single-molecule sequencing and chromosome conformation capture technologies.</title>
        <authorList>
            <person name="Zhang L."/>
            <person name="Cai X."/>
            <person name="Wu J."/>
            <person name="Liu M."/>
            <person name="Grob S."/>
            <person name="Cheng F."/>
            <person name="Liang J."/>
            <person name="Cai C."/>
            <person name="Liu Z."/>
            <person name="Liu B."/>
            <person name="Wang F."/>
            <person name="Li S."/>
            <person name="Liu F."/>
            <person name="Li X."/>
            <person name="Cheng L."/>
            <person name="Yang W."/>
            <person name="Li M.H."/>
            <person name="Grossniklaus U."/>
            <person name="Zheng H."/>
            <person name="Wang X."/>
        </authorList>
    </citation>
    <scope>NUCLEOTIDE SEQUENCE [LARGE SCALE GENOMIC DNA]</scope>
    <source>
        <strain evidence="1 2">cv. Chiifu-401-42</strain>
    </source>
</reference>
<protein>
    <submittedName>
        <fullName evidence="1">Uncharacterized protein</fullName>
    </submittedName>
</protein>
<keyword evidence="2" id="KW-1185">Reference proteome</keyword>
<dbReference type="AlphaFoldDB" id="M4FA04"/>
<organism evidence="1 2">
    <name type="scientific">Brassica campestris</name>
    <name type="common">Field mustard</name>
    <dbReference type="NCBI Taxonomy" id="3711"/>
    <lineage>
        <taxon>Eukaryota</taxon>
        <taxon>Viridiplantae</taxon>
        <taxon>Streptophyta</taxon>
        <taxon>Embryophyta</taxon>
        <taxon>Tracheophyta</taxon>
        <taxon>Spermatophyta</taxon>
        <taxon>Magnoliopsida</taxon>
        <taxon>eudicotyledons</taxon>
        <taxon>Gunneridae</taxon>
        <taxon>Pentapetalae</taxon>
        <taxon>rosids</taxon>
        <taxon>malvids</taxon>
        <taxon>Brassicales</taxon>
        <taxon>Brassicaceae</taxon>
        <taxon>Brassiceae</taxon>
        <taxon>Brassica</taxon>
    </lineage>
</organism>
<dbReference type="HOGENOM" id="CLU_2743598_0_0_1"/>
<dbReference type="Gramene" id="Bra037918.1">
    <property type="protein sequence ID" value="Bra037918.1-P"/>
    <property type="gene ID" value="Bra037918"/>
</dbReference>